<reference evidence="9" key="1">
    <citation type="journal article" date="2020" name="mSystems">
        <title>Genome- and Community-Level Interaction Insights into Carbon Utilization and Element Cycling Functions of Hydrothermarchaeota in Hydrothermal Sediment.</title>
        <authorList>
            <person name="Zhou Z."/>
            <person name="Liu Y."/>
            <person name="Xu W."/>
            <person name="Pan J."/>
            <person name="Luo Z.H."/>
            <person name="Li M."/>
        </authorList>
    </citation>
    <scope>NUCLEOTIDE SEQUENCE [LARGE SCALE GENOMIC DNA]</scope>
    <source>
        <strain evidence="9">SpSt-972</strain>
    </source>
</reference>
<evidence type="ECO:0000256" key="4">
    <source>
        <dbReference type="ARBA" id="ARBA00022827"/>
    </source>
</evidence>
<dbReference type="Pfam" id="PF16901">
    <property type="entry name" value="DAO_C"/>
    <property type="match status" value="1"/>
</dbReference>
<dbReference type="PANTHER" id="PTHR11985:SF15">
    <property type="entry name" value="GLYCEROL-3-PHOSPHATE DEHYDROGENASE, MITOCHONDRIAL"/>
    <property type="match status" value="1"/>
</dbReference>
<dbReference type="Pfam" id="PF01266">
    <property type="entry name" value="DAO"/>
    <property type="match status" value="1"/>
</dbReference>
<dbReference type="PANTHER" id="PTHR11985">
    <property type="entry name" value="GLYCEROL-3-PHOSPHATE DEHYDROGENASE"/>
    <property type="match status" value="1"/>
</dbReference>
<comment type="caution">
    <text evidence="9">The sequence shown here is derived from an EMBL/GenBank/DDBJ whole genome shotgun (WGS) entry which is preliminary data.</text>
</comment>
<gene>
    <name evidence="9" type="ORF">ENX80_00155</name>
</gene>
<evidence type="ECO:0000256" key="1">
    <source>
        <dbReference type="ARBA" id="ARBA00001974"/>
    </source>
</evidence>
<comment type="catalytic activity">
    <reaction evidence="6">
        <text>a quinone + sn-glycerol 3-phosphate = dihydroxyacetone phosphate + a quinol</text>
        <dbReference type="Rhea" id="RHEA:18977"/>
        <dbReference type="ChEBI" id="CHEBI:24646"/>
        <dbReference type="ChEBI" id="CHEBI:57597"/>
        <dbReference type="ChEBI" id="CHEBI:57642"/>
        <dbReference type="ChEBI" id="CHEBI:132124"/>
        <dbReference type="EC" id="1.1.5.3"/>
    </reaction>
</comment>
<dbReference type="SUPFAM" id="SSF54373">
    <property type="entry name" value="FAD-linked reductases, C-terminal domain"/>
    <property type="match status" value="1"/>
</dbReference>
<evidence type="ECO:0000259" key="8">
    <source>
        <dbReference type="Pfam" id="PF16901"/>
    </source>
</evidence>
<dbReference type="SUPFAM" id="SSF51905">
    <property type="entry name" value="FAD/NAD(P)-binding domain"/>
    <property type="match status" value="1"/>
</dbReference>
<sequence>MQRKKQIDGLKSNKFDVVIIGGGATGAGIALDAATRGLKVALVEREDFSSETSSRSTKLIHGGVRYLEAAFKHLDRTQFSFVYEALHERGIMINQAPYLSSVLPIIIPVYSEFEKLYFFSGLKVYEWMAGKRRLLPTTLLNRSEVIKYFPLLKEKNLKGGVSYCDGTFDDARMNLIVVLTAINRGAVISNYVEAKELVKKNGKIVGVRVEDVFSKEEWVIETDVVVSATGPFTDSILKMDDPDYDSMVEPSLGTHLVLEPLYTPPHMGLLIPKTEDGRLLFVLPWQEHVILGTTDVETKTEFHPKVPDNDVDYLLEHMGQYYKKTPLKTEITSKWAGIRPLAKEGVFGSTASISREHVIRITPSGLIVIAGGKWTSYRKMAEDVVDEIIKVFSINPKSKCITKDIKLIGAERYKFEIIEELQNTYKIDKSIAKHLIQTYGDLAFEVAKIAKDGYNEKIVDGYPYIEAEIVWAIKNEMSQTLIDLLSRRMRLAFLNQNKAQEAIDHVCDLVSKIPEYESPMSMDILKMEAMSRFKYDV</sequence>
<dbReference type="EMBL" id="DTPL01000009">
    <property type="protein sequence ID" value="HGA37219.1"/>
    <property type="molecule type" value="Genomic_DNA"/>
</dbReference>
<feature type="domain" description="FAD dependent oxidoreductase" evidence="7">
    <location>
        <begin position="16"/>
        <end position="371"/>
    </location>
</feature>
<evidence type="ECO:0000256" key="5">
    <source>
        <dbReference type="ARBA" id="ARBA00023002"/>
    </source>
</evidence>
<comment type="similarity">
    <text evidence="2 6">Belongs to the FAD-dependent glycerol-3-phosphate dehydrogenase family.</text>
</comment>
<keyword evidence="3 6" id="KW-0285">Flavoprotein</keyword>
<dbReference type="InterPro" id="IPR031656">
    <property type="entry name" value="DAO_C"/>
</dbReference>
<dbReference type="PROSITE" id="PS00978">
    <property type="entry name" value="FAD_G3PDH_2"/>
    <property type="match status" value="1"/>
</dbReference>
<dbReference type="GO" id="GO:0004368">
    <property type="term" value="F:glycerol-3-phosphate dehydrogenase (quinone) activity"/>
    <property type="evidence" value="ECO:0007669"/>
    <property type="project" value="UniProtKB-EC"/>
</dbReference>
<dbReference type="Gene3D" id="3.50.50.60">
    <property type="entry name" value="FAD/NAD(P)-binding domain"/>
    <property type="match status" value="1"/>
</dbReference>
<dbReference type="InterPro" id="IPR036188">
    <property type="entry name" value="FAD/NAD-bd_sf"/>
</dbReference>
<dbReference type="Gene3D" id="3.30.9.10">
    <property type="entry name" value="D-Amino Acid Oxidase, subunit A, domain 2"/>
    <property type="match status" value="1"/>
</dbReference>
<dbReference type="PROSITE" id="PS00977">
    <property type="entry name" value="FAD_G3PDH_1"/>
    <property type="match status" value="1"/>
</dbReference>
<name>A0A832ARY2_DESAE</name>
<dbReference type="GO" id="GO:0006072">
    <property type="term" value="P:glycerol-3-phosphate metabolic process"/>
    <property type="evidence" value="ECO:0007669"/>
    <property type="project" value="UniProtKB-UniRule"/>
</dbReference>
<dbReference type="InterPro" id="IPR006076">
    <property type="entry name" value="FAD-dep_OxRdtase"/>
</dbReference>
<evidence type="ECO:0000259" key="7">
    <source>
        <dbReference type="Pfam" id="PF01266"/>
    </source>
</evidence>
<keyword evidence="4" id="KW-0274">FAD</keyword>
<dbReference type="PRINTS" id="PR01001">
    <property type="entry name" value="FADG3PDH"/>
</dbReference>
<evidence type="ECO:0000256" key="6">
    <source>
        <dbReference type="RuleBase" id="RU361217"/>
    </source>
</evidence>
<keyword evidence="5 6" id="KW-0560">Oxidoreductase</keyword>
<proteinExistence type="inferred from homology"/>
<dbReference type="GO" id="GO:0009331">
    <property type="term" value="C:glycerol-3-phosphate dehydrogenase (FAD) complex"/>
    <property type="evidence" value="ECO:0007669"/>
    <property type="project" value="UniProtKB-UniRule"/>
</dbReference>
<protein>
    <recommendedName>
        <fullName evidence="6">Glycerol-3-phosphate dehydrogenase</fullName>
        <ecNumber evidence="6">1.1.5.3</ecNumber>
    </recommendedName>
</protein>
<comment type="cofactor">
    <cofactor evidence="1 6">
        <name>FAD</name>
        <dbReference type="ChEBI" id="CHEBI:57692"/>
    </cofactor>
</comment>
<evidence type="ECO:0000256" key="3">
    <source>
        <dbReference type="ARBA" id="ARBA00022630"/>
    </source>
</evidence>
<evidence type="ECO:0000256" key="2">
    <source>
        <dbReference type="ARBA" id="ARBA00007330"/>
    </source>
</evidence>
<dbReference type="Gene3D" id="1.10.8.870">
    <property type="entry name" value="Alpha-glycerophosphate oxidase, cap domain"/>
    <property type="match status" value="1"/>
</dbReference>
<dbReference type="AlphaFoldDB" id="A0A832ARY2"/>
<evidence type="ECO:0000313" key="9">
    <source>
        <dbReference type="EMBL" id="HGA37219.1"/>
    </source>
</evidence>
<accession>A0A832ARY2</accession>
<feature type="domain" description="Alpha-glycerophosphate oxidase C-terminal" evidence="8">
    <location>
        <begin position="400"/>
        <end position="512"/>
    </location>
</feature>
<dbReference type="EC" id="1.1.5.3" evidence="6"/>
<organism evidence="9">
    <name type="scientific">Desulfurella acetivorans</name>
    <dbReference type="NCBI Taxonomy" id="33002"/>
    <lineage>
        <taxon>Bacteria</taxon>
        <taxon>Pseudomonadati</taxon>
        <taxon>Campylobacterota</taxon>
        <taxon>Desulfurellia</taxon>
        <taxon>Desulfurellales</taxon>
        <taxon>Desulfurellaceae</taxon>
        <taxon>Desulfurella</taxon>
    </lineage>
</organism>
<dbReference type="InterPro" id="IPR000447">
    <property type="entry name" value="G3P_DH_FAD-dep"/>
</dbReference>
<dbReference type="InterPro" id="IPR038299">
    <property type="entry name" value="DAO_C_sf"/>
</dbReference>